<dbReference type="EMBL" id="WMJY01000013">
    <property type="protein sequence ID" value="MTH29716.1"/>
    <property type="molecule type" value="Genomic_DNA"/>
</dbReference>
<dbReference type="Proteomes" id="UP000488936">
    <property type="component" value="Unassembled WGS sequence"/>
</dbReference>
<evidence type="ECO:0000313" key="3">
    <source>
        <dbReference type="EMBL" id="MTH29716.1"/>
    </source>
</evidence>
<accession>A0A7K1GLM2</accession>
<comment type="caution">
    <text evidence="3">The sequence shown here is derived from an EMBL/GenBank/DDBJ whole genome shotgun (WGS) entry which is preliminary data.</text>
</comment>
<dbReference type="InterPro" id="IPR026001">
    <property type="entry name" value="Abi-like_C"/>
</dbReference>
<evidence type="ECO:0000313" key="4">
    <source>
        <dbReference type="Proteomes" id="UP000488936"/>
    </source>
</evidence>
<gene>
    <name evidence="3" type="ORF">GJV77_07270</name>
</gene>
<keyword evidence="1" id="KW-0175">Coiled coil</keyword>
<keyword evidence="4" id="KW-1185">Reference proteome</keyword>
<evidence type="ECO:0000259" key="2">
    <source>
        <dbReference type="Pfam" id="PF14355"/>
    </source>
</evidence>
<sequence>MIKNFTPIEKAKTEVYLQMTEGHFLDIGKQKLALLVDEVLQIDILTDKYAIKGDSKANRVRAVWELESEYSVGKLLKSFVAYYKGQRISNPIVFNATEEDDQYIEQLADRLMAVGHSHLHVIKPLNDDDMTFAELAESIQKMIQDDKPAQALDRMHTFYVKYIRGLCKIHQISYTDAESLNAVYGKYIGYIEGLNVLDSDMTKSIMKYSINLLDKFNSVRNNQSFAHDNELLNNKESMYIFDTLARLKGFIDDIEERIRFARQKKEQSVLDTWSTDSLSF</sequence>
<dbReference type="Pfam" id="PF14355">
    <property type="entry name" value="Abi_C"/>
    <property type="match status" value="1"/>
</dbReference>
<dbReference type="RefSeq" id="WP_155035712.1">
    <property type="nucleotide sequence ID" value="NZ_JBHTIG010000014.1"/>
</dbReference>
<name>A0A7K1GLM2_9FLAO</name>
<dbReference type="OrthoDB" id="5521926at2"/>
<feature type="domain" description="Abortive infection protein-like C-terminal" evidence="2">
    <location>
        <begin position="198"/>
        <end position="244"/>
    </location>
</feature>
<feature type="coiled-coil region" evidence="1">
    <location>
        <begin position="244"/>
        <end position="271"/>
    </location>
</feature>
<dbReference type="AlphaFoldDB" id="A0A7K1GLM2"/>
<protein>
    <recommendedName>
        <fullName evidence="2">Abortive infection protein-like C-terminal domain-containing protein</fullName>
    </recommendedName>
</protein>
<evidence type="ECO:0000256" key="1">
    <source>
        <dbReference type="SAM" id="Coils"/>
    </source>
</evidence>
<proteinExistence type="predicted"/>
<reference evidence="3 4" key="1">
    <citation type="journal article" date="2006" name="Int. J. Syst. Evol. Microbiol.">
        <title>Myroides pelagicus sp. nov., isolated from seawater in Thailand.</title>
        <authorList>
            <person name="Yoon J."/>
            <person name="Maneerat S."/>
            <person name="Kawai F."/>
            <person name="Yokota A."/>
        </authorList>
    </citation>
    <scope>NUCLEOTIDE SEQUENCE [LARGE SCALE GENOMIC DNA]</scope>
    <source>
        <strain evidence="3 4">SM1T</strain>
    </source>
</reference>
<organism evidence="3 4">
    <name type="scientific">Myroides pelagicus</name>
    <dbReference type="NCBI Taxonomy" id="270914"/>
    <lineage>
        <taxon>Bacteria</taxon>
        <taxon>Pseudomonadati</taxon>
        <taxon>Bacteroidota</taxon>
        <taxon>Flavobacteriia</taxon>
        <taxon>Flavobacteriales</taxon>
        <taxon>Flavobacteriaceae</taxon>
        <taxon>Myroides</taxon>
    </lineage>
</organism>